<dbReference type="PROSITE" id="PS00651">
    <property type="entry name" value="RIBOSOMAL_L9"/>
    <property type="match status" value="1"/>
</dbReference>
<dbReference type="GO" id="GO:0003735">
    <property type="term" value="F:structural constituent of ribosome"/>
    <property type="evidence" value="ECO:0007669"/>
    <property type="project" value="InterPro"/>
</dbReference>
<dbReference type="InterPro" id="IPR036791">
    <property type="entry name" value="Ribosomal_bL9_C_sf"/>
</dbReference>
<dbReference type="InterPro" id="IPR009027">
    <property type="entry name" value="Ribosomal_bL9/RNase_H1_N"/>
</dbReference>
<dbReference type="InterPro" id="IPR020069">
    <property type="entry name" value="Ribosomal_bL9_C"/>
</dbReference>
<evidence type="ECO:0000259" key="6">
    <source>
        <dbReference type="PROSITE" id="PS00651"/>
    </source>
</evidence>
<dbReference type="GO" id="GO:0006412">
    <property type="term" value="P:translation"/>
    <property type="evidence" value="ECO:0007669"/>
    <property type="project" value="InterPro"/>
</dbReference>
<keyword evidence="4" id="KW-0689">Ribosomal protein</keyword>
<dbReference type="SUPFAM" id="SSF55653">
    <property type="entry name" value="Ribosomal protein L9 C-domain"/>
    <property type="match status" value="1"/>
</dbReference>
<dbReference type="Gene3D" id="3.10.430.100">
    <property type="entry name" value="Ribosomal protein L9, C-terminal domain"/>
    <property type="match status" value="1"/>
</dbReference>
<keyword evidence="5" id="KW-0687">Ribonucleoprotein</keyword>
<organism evidence="7">
    <name type="scientific">marine metagenome</name>
    <dbReference type="NCBI Taxonomy" id="408172"/>
    <lineage>
        <taxon>unclassified sequences</taxon>
        <taxon>metagenomes</taxon>
        <taxon>ecological metagenomes</taxon>
    </lineage>
</organism>
<keyword evidence="2" id="KW-0699">rRNA-binding</keyword>
<dbReference type="GO" id="GO:0019843">
    <property type="term" value="F:rRNA binding"/>
    <property type="evidence" value="ECO:0007669"/>
    <property type="project" value="UniProtKB-KW"/>
</dbReference>
<keyword evidence="3" id="KW-0694">RNA-binding</keyword>
<evidence type="ECO:0000256" key="5">
    <source>
        <dbReference type="ARBA" id="ARBA00023274"/>
    </source>
</evidence>
<accession>A0A381P822</accession>
<evidence type="ECO:0000256" key="3">
    <source>
        <dbReference type="ARBA" id="ARBA00022884"/>
    </source>
</evidence>
<dbReference type="SUPFAM" id="SSF55658">
    <property type="entry name" value="L9 N-domain-like"/>
    <property type="match status" value="1"/>
</dbReference>
<proteinExistence type="inferred from homology"/>
<gene>
    <name evidence="7" type="ORF">METZ01_LOCUS15253</name>
</gene>
<evidence type="ECO:0000256" key="1">
    <source>
        <dbReference type="ARBA" id="ARBA00010605"/>
    </source>
</evidence>
<name>A0A381P822_9ZZZZ</name>
<evidence type="ECO:0000256" key="4">
    <source>
        <dbReference type="ARBA" id="ARBA00022980"/>
    </source>
</evidence>
<dbReference type="InterPro" id="IPR036935">
    <property type="entry name" value="Ribosomal_bL9_N_sf"/>
</dbReference>
<dbReference type="InterPro" id="IPR020594">
    <property type="entry name" value="Ribosomal_bL9_bac/chp"/>
</dbReference>
<dbReference type="InterPro" id="IPR000244">
    <property type="entry name" value="Ribosomal_bL9"/>
</dbReference>
<dbReference type="GO" id="GO:0005840">
    <property type="term" value="C:ribosome"/>
    <property type="evidence" value="ECO:0007669"/>
    <property type="project" value="UniProtKB-KW"/>
</dbReference>
<dbReference type="GO" id="GO:1990904">
    <property type="term" value="C:ribonucleoprotein complex"/>
    <property type="evidence" value="ECO:0007669"/>
    <property type="project" value="UniProtKB-KW"/>
</dbReference>
<dbReference type="AlphaFoldDB" id="A0A381P822"/>
<dbReference type="InterPro" id="IPR020070">
    <property type="entry name" value="Ribosomal_bL9_N"/>
</dbReference>
<sequence length="150" mass="16184">MKLILREMVEGLGKPGDLVEVKAGYGSNFLLPKGLALRASAANERMIEADKARREEAEKVGAQDAEELAIKLSGVVVNVKRKVSEGDVLYGSVTAADIAEVLAEEGFEISKDQINLDHAIKALGGHEIALNLPYGVEATIKLWVVKDEEE</sequence>
<dbReference type="EMBL" id="UINC01000867">
    <property type="protein sequence ID" value="SUZ62399.1"/>
    <property type="molecule type" value="Genomic_DNA"/>
</dbReference>
<reference evidence="7" key="1">
    <citation type="submission" date="2018-05" db="EMBL/GenBank/DDBJ databases">
        <authorList>
            <person name="Lanie J.A."/>
            <person name="Ng W.-L."/>
            <person name="Kazmierczak K.M."/>
            <person name="Andrzejewski T.M."/>
            <person name="Davidsen T.M."/>
            <person name="Wayne K.J."/>
            <person name="Tettelin H."/>
            <person name="Glass J.I."/>
            <person name="Rusch D."/>
            <person name="Podicherti R."/>
            <person name="Tsui H.-C.T."/>
            <person name="Winkler M.E."/>
        </authorList>
    </citation>
    <scope>NUCLEOTIDE SEQUENCE</scope>
</reference>
<dbReference type="NCBIfam" id="TIGR00158">
    <property type="entry name" value="L9"/>
    <property type="match status" value="1"/>
</dbReference>
<comment type="similarity">
    <text evidence="1">Belongs to the bacterial ribosomal protein bL9 family.</text>
</comment>
<protein>
    <recommendedName>
        <fullName evidence="6">Ribosomal protein L9 domain-containing protein</fullName>
    </recommendedName>
</protein>
<evidence type="ECO:0000256" key="2">
    <source>
        <dbReference type="ARBA" id="ARBA00022730"/>
    </source>
</evidence>
<dbReference type="PANTHER" id="PTHR21368">
    <property type="entry name" value="50S RIBOSOMAL PROTEIN L9"/>
    <property type="match status" value="1"/>
</dbReference>
<dbReference type="Pfam" id="PF03948">
    <property type="entry name" value="Ribosomal_L9_C"/>
    <property type="match status" value="1"/>
</dbReference>
<dbReference type="HAMAP" id="MF_00503">
    <property type="entry name" value="Ribosomal_bL9"/>
    <property type="match status" value="1"/>
</dbReference>
<feature type="domain" description="Ribosomal protein L9" evidence="6">
    <location>
        <begin position="13"/>
        <end position="40"/>
    </location>
</feature>
<dbReference type="Pfam" id="PF01281">
    <property type="entry name" value="Ribosomal_L9_N"/>
    <property type="match status" value="1"/>
</dbReference>
<dbReference type="Gene3D" id="3.40.5.10">
    <property type="entry name" value="Ribosomal protein L9, N-terminal domain"/>
    <property type="match status" value="1"/>
</dbReference>
<evidence type="ECO:0000313" key="7">
    <source>
        <dbReference type="EMBL" id="SUZ62399.1"/>
    </source>
</evidence>